<accession>A0A8D9PET6</accession>
<feature type="transmembrane region" description="Helical" evidence="1">
    <location>
        <begin position="21"/>
        <end position="41"/>
    </location>
</feature>
<evidence type="ECO:0000313" key="2">
    <source>
        <dbReference type="EMBL" id="DAD55882.1"/>
    </source>
</evidence>
<name>A0A8D9PET6_9VIRU</name>
<organism evidence="2">
    <name type="scientific">Bacteriophage sp</name>
    <dbReference type="NCBI Taxonomy" id="38018"/>
    <lineage>
        <taxon>Viruses</taxon>
    </lineage>
</organism>
<keyword evidence="1" id="KW-0812">Transmembrane</keyword>
<reference evidence="2" key="1">
    <citation type="journal article" date="2021" name="Proc. Natl. Acad. Sci. U.S.A.">
        <title>A Catalog of Tens of Thousands of Viruses from Human Metagenomes Reveals Hidden Associations with Chronic Diseases.</title>
        <authorList>
            <person name="Tisza M.J."/>
            <person name="Buck C.B."/>
        </authorList>
    </citation>
    <scope>NUCLEOTIDE SEQUENCE</scope>
    <source>
        <strain evidence="2">CtOZu12</strain>
    </source>
</reference>
<protein>
    <submittedName>
        <fullName evidence="2">Acriflavine resistance protein B</fullName>
    </submittedName>
</protein>
<evidence type="ECO:0000256" key="1">
    <source>
        <dbReference type="SAM" id="Phobius"/>
    </source>
</evidence>
<keyword evidence="1" id="KW-0472">Membrane</keyword>
<keyword evidence="1" id="KW-1133">Transmembrane helix</keyword>
<dbReference type="EMBL" id="BK029940">
    <property type="protein sequence ID" value="DAD55882.1"/>
    <property type="molecule type" value="Genomic_DNA"/>
</dbReference>
<sequence length="89" mass="10334">MCLNIFKYILSGNLPMRLNDVSLIGFALYLLCGLAVTYNVYNCPANKNDKEVTLLHYLTLIFCWPIALVMAAIYWFKIQSEIRKQKKIK</sequence>
<feature type="transmembrane region" description="Helical" evidence="1">
    <location>
        <begin position="53"/>
        <end position="76"/>
    </location>
</feature>
<proteinExistence type="predicted"/>